<gene>
    <name evidence="1" type="ORF">OFW50_11020</name>
</gene>
<dbReference type="EMBL" id="CP107523">
    <property type="protein sequence ID" value="UYN56000.1"/>
    <property type="molecule type" value="Genomic_DNA"/>
</dbReference>
<evidence type="ECO:0000313" key="2">
    <source>
        <dbReference type="Proteomes" id="UP001164790"/>
    </source>
</evidence>
<name>A0ABY6H543_9LACO</name>
<sequence>MTMEGHSIRFVKKKSKERSSHIPVRIANPRLSLFSMDEIKLLTSLLSLKTNKAARNAIDKA</sequence>
<proteinExistence type="predicted"/>
<keyword evidence="2" id="KW-1185">Reference proteome</keyword>
<dbReference type="Proteomes" id="UP001164790">
    <property type="component" value="Chromosome"/>
</dbReference>
<dbReference type="RefSeq" id="WP_158280540.1">
    <property type="nucleotide sequence ID" value="NZ_CP074378.1"/>
</dbReference>
<protein>
    <submittedName>
        <fullName evidence="1">Uncharacterized protein</fullName>
    </submittedName>
</protein>
<evidence type="ECO:0000313" key="1">
    <source>
        <dbReference type="EMBL" id="UYN56000.1"/>
    </source>
</evidence>
<reference evidence="1" key="1">
    <citation type="submission" date="2022-10" db="EMBL/GenBank/DDBJ databases">
        <title>Comparative genomic analysis and in-vitro probiotic properties of the potential probiotic L. chiayiensis AACE 3.</title>
        <authorList>
            <person name="Kang X."/>
        </authorList>
    </citation>
    <scope>NUCLEOTIDE SEQUENCE</scope>
    <source>
        <strain evidence="1">AACE 3</strain>
    </source>
</reference>
<organism evidence="1 2">
    <name type="scientific">Lacticaseibacillus chiayiensis</name>
    <dbReference type="NCBI Taxonomy" id="2100821"/>
    <lineage>
        <taxon>Bacteria</taxon>
        <taxon>Bacillati</taxon>
        <taxon>Bacillota</taxon>
        <taxon>Bacilli</taxon>
        <taxon>Lactobacillales</taxon>
        <taxon>Lactobacillaceae</taxon>
        <taxon>Lacticaseibacillus</taxon>
    </lineage>
</organism>
<accession>A0ABY6H543</accession>